<proteinExistence type="predicted"/>
<dbReference type="NCBIfam" id="NF033551">
    <property type="entry name" value="transpos_IS1182"/>
    <property type="match status" value="1"/>
</dbReference>
<evidence type="ECO:0000259" key="1">
    <source>
        <dbReference type="Pfam" id="PF05598"/>
    </source>
</evidence>
<evidence type="ECO:0000313" key="3">
    <source>
        <dbReference type="EMBL" id="MPM41197.1"/>
    </source>
</evidence>
<sequence length="538" mass="62922">MRNTIIQQKDYTKNSGNYQLVIPMNFEILIPKDDSVRLLSQITEELDYRNLAMAYSIKGRNPAIPPKIMFQVLVYAYMNKIYSTRKIEEACKRDINFMWLIQGHNAPDHNTIARFRTGRLSECIEDLFNQLVVRLSETGEIKYENIFIDGTKIEANANKYSFVWKKAVNKNEVKLHEKVKQLIEKINAEYKTEYDLKENCDAQNFENVLKSILSYLNKIKEKENIEFVNGKGKRKTSLQRLIESAEEFLERQMKYSEYNKIFDGRNSFSKTDTDATFMHMKDDHMRNAQLKPGYNIQIGVEGGYVVGVDVSSERSDQLTLIPFLEKLEENLPEKYENVIADAGYESEENYVYLEEHQQNAYIKPQVYEQWKKRSFKNLIGKRENMDYDESLDEYTCNQGRKLKKIGISKRKSKSGYISEITTYECESCENCPVKSKCTKAKGNRRMDTSKIFIDKRSKSLNNITTPKGIMLRMNRSIQVEGAFGALKEDYGYRRFLTRGKNNVHVEFLLLCFGFNINKLHLKIQNDNCSKLLYEKEIA</sequence>
<feature type="domain" description="Transposase InsH N-terminal" evidence="1">
    <location>
        <begin position="26"/>
        <end position="117"/>
    </location>
</feature>
<name>A0A644ZKE5_9ZZZZ</name>
<dbReference type="Pfam" id="PF05598">
    <property type="entry name" value="DUF772"/>
    <property type="match status" value="1"/>
</dbReference>
<dbReference type="InterPro" id="IPR025668">
    <property type="entry name" value="Tnp_DDE_dom"/>
</dbReference>
<reference evidence="3" key="1">
    <citation type="submission" date="2019-08" db="EMBL/GenBank/DDBJ databases">
        <authorList>
            <person name="Kucharzyk K."/>
            <person name="Murdoch R.W."/>
            <person name="Higgins S."/>
            <person name="Loffler F."/>
        </authorList>
    </citation>
    <scope>NUCLEOTIDE SEQUENCE</scope>
</reference>
<comment type="caution">
    <text evidence="3">The sequence shown here is derived from an EMBL/GenBank/DDBJ whole genome shotgun (WGS) entry which is preliminary data.</text>
</comment>
<dbReference type="InterPro" id="IPR047629">
    <property type="entry name" value="IS1182_transpos"/>
</dbReference>
<dbReference type="InterPro" id="IPR008490">
    <property type="entry name" value="Transposase_InsH_N"/>
</dbReference>
<organism evidence="3">
    <name type="scientific">bioreactor metagenome</name>
    <dbReference type="NCBI Taxonomy" id="1076179"/>
    <lineage>
        <taxon>unclassified sequences</taxon>
        <taxon>metagenomes</taxon>
        <taxon>ecological metagenomes</taxon>
    </lineage>
</organism>
<evidence type="ECO:0000259" key="2">
    <source>
        <dbReference type="Pfam" id="PF13751"/>
    </source>
</evidence>
<gene>
    <name evidence="3" type="ORF">SDC9_87847</name>
</gene>
<dbReference type="PANTHER" id="PTHR33408:SF2">
    <property type="entry name" value="TRANSPOSASE DDE DOMAIN-CONTAINING PROTEIN"/>
    <property type="match status" value="1"/>
</dbReference>
<dbReference type="PANTHER" id="PTHR33408">
    <property type="entry name" value="TRANSPOSASE"/>
    <property type="match status" value="1"/>
</dbReference>
<dbReference type="AlphaFoldDB" id="A0A644ZKE5"/>
<protein>
    <submittedName>
        <fullName evidence="3">IS1182 family transposase ISCpe5</fullName>
    </submittedName>
</protein>
<dbReference type="EMBL" id="VSSQ01009280">
    <property type="protein sequence ID" value="MPM41197.1"/>
    <property type="molecule type" value="Genomic_DNA"/>
</dbReference>
<dbReference type="Pfam" id="PF13751">
    <property type="entry name" value="DDE_Tnp_1_6"/>
    <property type="match status" value="1"/>
</dbReference>
<feature type="domain" description="Transposase DDE" evidence="2">
    <location>
        <begin position="395"/>
        <end position="520"/>
    </location>
</feature>
<accession>A0A644ZKE5</accession>